<feature type="transmembrane region" description="Helical" evidence="1">
    <location>
        <begin position="256"/>
        <end position="274"/>
    </location>
</feature>
<feature type="transmembrane region" description="Helical" evidence="1">
    <location>
        <begin position="370"/>
        <end position="393"/>
    </location>
</feature>
<evidence type="ECO:0000313" key="3">
    <source>
        <dbReference type="Proteomes" id="UP000594688"/>
    </source>
</evidence>
<dbReference type="Proteomes" id="UP000594688">
    <property type="component" value="Chromosome"/>
</dbReference>
<sequence>MTTDIDESLIKTVEVNGTQITLVGTAHVSHKSVELVEAKVAEGGYDCIAVELCPPRYKNLTNNDWWKNLDIYQVLKQGRGNLLLINLAMSAYQRRLADKVGIEPGREMSRAIELAQENNLQLEVVDRDISTTLSRMYHRVTFWQKMKLVTSLIASIFVGEEVTEDQIEGLKEGDMLHSMLEEFGEVLPSVKTVLIDERDIYMVGKLAALTEGPDAPKSILAMVGAGHLPGMMKAFEAIPSTEKIETLEQKPPPGKTGYYIGWAIAIVVLSMFFVGYSRSPEMGWDLVVTWVVVNGGMSALGAAIALAHPLTILSAFVAAPITSLNPTIGAGMVVGIVESLIRKPKVSDFESIRQDVAQWSLWWKNGVIRVFLIFFLANLGSAIGTWVAGISIASKIFG</sequence>
<accession>A0A7T0BTA5</accession>
<dbReference type="PANTHER" id="PTHR21530:SF7">
    <property type="entry name" value="TRAB DOMAIN-CONTAINING PROTEIN"/>
    <property type="match status" value="1"/>
</dbReference>
<feature type="transmembrane region" description="Helical" evidence="1">
    <location>
        <begin position="286"/>
        <end position="306"/>
    </location>
</feature>
<name>A0A7T0BTA5_9BACT</name>
<organism evidence="2 3">
    <name type="scientific">Candidatus Nitronauta litoralis</name>
    <dbReference type="NCBI Taxonomy" id="2705533"/>
    <lineage>
        <taxon>Bacteria</taxon>
        <taxon>Pseudomonadati</taxon>
        <taxon>Nitrospinota/Tectimicrobiota group</taxon>
        <taxon>Nitrospinota</taxon>
        <taxon>Nitrospinia</taxon>
        <taxon>Nitrospinales</taxon>
        <taxon>Nitrospinaceae</taxon>
        <taxon>Candidatus Nitronauta</taxon>
    </lineage>
</organism>
<protein>
    <submittedName>
        <fullName evidence="2">TraB/GumN family protein</fullName>
    </submittedName>
</protein>
<dbReference type="NCBIfam" id="TIGR00261">
    <property type="entry name" value="traB"/>
    <property type="match status" value="1"/>
</dbReference>
<keyword evidence="1" id="KW-0472">Membrane</keyword>
<dbReference type="InterPro" id="IPR005230">
    <property type="entry name" value="TraB_bac"/>
</dbReference>
<reference evidence="2 3" key="1">
    <citation type="submission" date="2020-02" db="EMBL/GenBank/DDBJ databases">
        <title>Genomic and physiological characterization of two novel Nitrospinaceae genera.</title>
        <authorList>
            <person name="Mueller A.J."/>
            <person name="Jung M.-Y."/>
            <person name="Strachan C.R."/>
            <person name="Herbold C.W."/>
            <person name="Kirkegaard R.H."/>
            <person name="Daims H."/>
        </authorList>
    </citation>
    <scope>NUCLEOTIDE SEQUENCE [LARGE SCALE GENOMIC DNA]</scope>
    <source>
        <strain evidence="2">EB</strain>
    </source>
</reference>
<feature type="transmembrane region" description="Helical" evidence="1">
    <location>
        <begin position="312"/>
        <end position="337"/>
    </location>
</feature>
<dbReference type="InterPro" id="IPR046345">
    <property type="entry name" value="TraB_PrgY-like"/>
</dbReference>
<dbReference type="CDD" id="cd14726">
    <property type="entry name" value="TraB_PrgY-like"/>
    <property type="match status" value="1"/>
</dbReference>
<proteinExistence type="predicted"/>
<evidence type="ECO:0000256" key="1">
    <source>
        <dbReference type="SAM" id="Phobius"/>
    </source>
</evidence>
<gene>
    <name evidence="2" type="ORF">G3M70_00720</name>
</gene>
<dbReference type="EMBL" id="CP048685">
    <property type="protein sequence ID" value="QPJ60488.1"/>
    <property type="molecule type" value="Genomic_DNA"/>
</dbReference>
<dbReference type="InterPro" id="IPR002816">
    <property type="entry name" value="TraB/PrgY/GumN_fam"/>
</dbReference>
<evidence type="ECO:0000313" key="2">
    <source>
        <dbReference type="EMBL" id="QPJ60488.1"/>
    </source>
</evidence>
<keyword evidence="1" id="KW-0812">Transmembrane</keyword>
<dbReference type="KEGG" id="nli:G3M70_00720"/>
<dbReference type="AlphaFoldDB" id="A0A7T0BTA5"/>
<dbReference type="PANTHER" id="PTHR21530">
    <property type="entry name" value="PHEROMONE SHUTDOWN PROTEIN"/>
    <property type="match status" value="1"/>
</dbReference>
<dbReference type="Pfam" id="PF01963">
    <property type="entry name" value="TraB_PrgY_gumN"/>
    <property type="match status" value="1"/>
</dbReference>
<keyword evidence="1" id="KW-1133">Transmembrane helix</keyword>